<organism evidence="1 2">
    <name type="scientific">Mycolicibacterium cosmeticum</name>
    <dbReference type="NCBI Taxonomy" id="258533"/>
    <lineage>
        <taxon>Bacteria</taxon>
        <taxon>Bacillati</taxon>
        <taxon>Actinomycetota</taxon>
        <taxon>Actinomycetes</taxon>
        <taxon>Mycobacteriales</taxon>
        <taxon>Mycobacteriaceae</taxon>
        <taxon>Mycolicibacterium</taxon>
    </lineage>
</organism>
<dbReference type="EMBL" id="CCBB010000003">
    <property type="protein sequence ID" value="CDO10410.1"/>
    <property type="molecule type" value="Genomic_DNA"/>
</dbReference>
<keyword evidence="2" id="KW-1185">Reference proteome</keyword>
<gene>
    <name evidence="1" type="ORF">BN977_05243</name>
</gene>
<reference evidence="1" key="2">
    <citation type="submission" date="2014-03" db="EMBL/GenBank/DDBJ databases">
        <authorList>
            <person name="Urmite Genomes"/>
        </authorList>
    </citation>
    <scope>NUCLEOTIDE SEQUENCE</scope>
    <source>
        <strain evidence="1">DSM 44829</strain>
    </source>
</reference>
<protein>
    <submittedName>
        <fullName evidence="1">Uncharacterized protein</fullName>
    </submittedName>
</protein>
<accession>W9BLX5</accession>
<reference evidence="1" key="1">
    <citation type="submission" date="2014-03" db="EMBL/GenBank/DDBJ databases">
        <title>Draft Genome Sequence of Mycobacterium cosmeticum DSM 44829.</title>
        <authorList>
            <person name="Croce O."/>
            <person name="Robert C."/>
            <person name="Raoult D."/>
            <person name="Drancourt M."/>
        </authorList>
    </citation>
    <scope>NUCLEOTIDE SEQUENCE [LARGE SCALE GENOMIC DNA]</scope>
    <source>
        <strain evidence="1">DSM 44829</strain>
    </source>
</reference>
<dbReference type="Proteomes" id="UP000028870">
    <property type="component" value="Unassembled WGS sequence"/>
</dbReference>
<name>W9BLX5_MYCCO</name>
<evidence type="ECO:0000313" key="1">
    <source>
        <dbReference type="EMBL" id="CDO10410.1"/>
    </source>
</evidence>
<comment type="caution">
    <text evidence="1">The sequence shown here is derived from an EMBL/GenBank/DDBJ whole genome shotgun (WGS) entry which is preliminary data.</text>
</comment>
<dbReference type="AlphaFoldDB" id="W9BLX5"/>
<evidence type="ECO:0000313" key="2">
    <source>
        <dbReference type="Proteomes" id="UP000028870"/>
    </source>
</evidence>
<proteinExistence type="predicted"/>
<sequence>MVISYLEHHARSSHDRPAMLADEFGVSKFVAEILVVARESERHAGRHRVAGRRWTALLLRSVSQRREITTVPLKRVSIDPQIARQPFVPPQ</sequence>